<dbReference type="RefSeq" id="WP_087256328.1">
    <property type="nucleotide sequence ID" value="NZ_CAJFOD010000122.1"/>
</dbReference>
<evidence type="ECO:0000313" key="1">
    <source>
        <dbReference type="EMBL" id="HJF40564.1"/>
    </source>
</evidence>
<dbReference type="Proteomes" id="UP000196258">
    <property type="component" value="Unassembled WGS sequence"/>
</dbReference>
<accession>A0A1Y4EPN8</accession>
<dbReference type="SUPFAM" id="SSF46689">
    <property type="entry name" value="Homeodomain-like"/>
    <property type="match status" value="1"/>
</dbReference>
<dbReference type="EMBL" id="DYWV01000220">
    <property type="protein sequence ID" value="HJF40564.1"/>
    <property type="molecule type" value="Genomic_DNA"/>
</dbReference>
<proteinExistence type="predicted"/>
<evidence type="ECO:0000313" key="2">
    <source>
        <dbReference type="EMBL" id="OUQ05035.1"/>
    </source>
</evidence>
<comment type="caution">
    <text evidence="2">The sequence shown here is derived from an EMBL/GenBank/DDBJ whole genome shotgun (WGS) entry which is preliminary data.</text>
</comment>
<dbReference type="AlphaFoldDB" id="A0A1Y4EPN8"/>
<reference evidence="2" key="2">
    <citation type="journal article" date="2018" name="BMC Genomics">
        <title>Whole genome sequencing and function prediction of 133 gut anaerobes isolated from chicken caecum in pure cultures.</title>
        <authorList>
            <person name="Medvecky M."/>
            <person name="Cejkova D."/>
            <person name="Polansky O."/>
            <person name="Karasova D."/>
            <person name="Kubasova T."/>
            <person name="Cizek A."/>
            <person name="Rychlik I."/>
        </authorList>
    </citation>
    <scope>NUCLEOTIDE SEQUENCE</scope>
    <source>
        <strain evidence="2">An149</strain>
    </source>
</reference>
<dbReference type="InterPro" id="IPR009057">
    <property type="entry name" value="Homeodomain-like_sf"/>
</dbReference>
<dbReference type="Proteomes" id="UP000749320">
    <property type="component" value="Unassembled WGS sequence"/>
</dbReference>
<reference evidence="1" key="3">
    <citation type="journal article" date="2021" name="PeerJ">
        <title>Extensive microbial diversity within the chicken gut microbiome revealed by metagenomics and culture.</title>
        <authorList>
            <person name="Gilroy R."/>
            <person name="Ravi A."/>
            <person name="Getino M."/>
            <person name="Pursley I."/>
            <person name="Horton D.L."/>
            <person name="Alikhan N.F."/>
            <person name="Baker D."/>
            <person name="Gharbi K."/>
            <person name="Hall N."/>
            <person name="Watson M."/>
            <person name="Adriaenssens E.M."/>
            <person name="Foster-Nyarko E."/>
            <person name="Jarju S."/>
            <person name="Secka A."/>
            <person name="Antonio M."/>
            <person name="Oren A."/>
            <person name="Chaudhuri R.R."/>
            <person name="La Ragione R."/>
            <person name="Hildebrand F."/>
            <person name="Pallen M.J."/>
        </authorList>
    </citation>
    <scope>NUCLEOTIDE SEQUENCE</scope>
    <source>
        <strain evidence="1">CHK193-16274</strain>
    </source>
</reference>
<evidence type="ECO:0000313" key="3">
    <source>
        <dbReference type="Proteomes" id="UP000196258"/>
    </source>
</evidence>
<protein>
    <submittedName>
        <fullName evidence="1">Helix-turn-helix domain-containing protein</fullName>
    </submittedName>
</protein>
<sequence length="141" mass="16678">MKKVELREDEQKKYTTIKKLVETGGNKKKAATKLNCSLRTIDRMIVRYKNQGKAGFIHGNRGKMPSTTISQETKNKIVDLYINEYLNTNYTYFCQIIKDRFGYTISDTTINRWLREKNIISPYARKKTKKQFKKLKKNQNN</sequence>
<gene>
    <name evidence="2" type="ORF">B5E91_06850</name>
    <name evidence="1" type="ORF">K8V91_06535</name>
</gene>
<name>A0A1Y4EPN8_9FIRM</name>
<dbReference type="Pfam" id="PF13551">
    <property type="entry name" value="HTH_29"/>
    <property type="match status" value="1"/>
</dbReference>
<reference evidence="3" key="1">
    <citation type="submission" date="2017-04" db="EMBL/GenBank/DDBJ databases">
        <title>Function of individual gut microbiota members based on whole genome sequencing of pure cultures obtained from chicken caecum.</title>
        <authorList>
            <person name="Medvecky M."/>
            <person name="Cejkova D."/>
            <person name="Polansky O."/>
            <person name="Karasova D."/>
            <person name="Kubasova T."/>
            <person name="Cizek A."/>
            <person name="Rychlik I."/>
        </authorList>
    </citation>
    <scope>NUCLEOTIDE SEQUENCE [LARGE SCALE GENOMIC DNA]</scope>
    <source>
        <strain evidence="3">An149</strain>
    </source>
</reference>
<dbReference type="EMBL" id="NFLB01000007">
    <property type="protein sequence ID" value="OUQ05035.1"/>
    <property type="molecule type" value="Genomic_DNA"/>
</dbReference>
<reference evidence="1" key="4">
    <citation type="submission" date="2021-09" db="EMBL/GenBank/DDBJ databases">
        <authorList>
            <person name="Gilroy R."/>
        </authorList>
    </citation>
    <scope>NUCLEOTIDE SEQUENCE</scope>
    <source>
        <strain evidence="1">CHK193-16274</strain>
    </source>
</reference>
<organism evidence="2 3">
    <name type="scientific">Thomasclavelia spiroformis</name>
    <dbReference type="NCBI Taxonomy" id="29348"/>
    <lineage>
        <taxon>Bacteria</taxon>
        <taxon>Bacillati</taxon>
        <taxon>Bacillota</taxon>
        <taxon>Erysipelotrichia</taxon>
        <taxon>Erysipelotrichales</taxon>
        <taxon>Coprobacillaceae</taxon>
        <taxon>Thomasclavelia</taxon>
    </lineage>
</organism>